<dbReference type="Proteomes" id="UP000823877">
    <property type="component" value="Unassembled WGS sequence"/>
</dbReference>
<dbReference type="EMBL" id="DWXN01000010">
    <property type="protein sequence ID" value="HJB75002.1"/>
    <property type="molecule type" value="Genomic_DNA"/>
</dbReference>
<gene>
    <name evidence="4" type="ORF">IAA37_04920</name>
</gene>
<reference evidence="4" key="2">
    <citation type="submission" date="2021-04" db="EMBL/GenBank/DDBJ databases">
        <authorList>
            <person name="Gilroy R."/>
        </authorList>
    </citation>
    <scope>NUCLEOTIDE SEQUENCE</scope>
    <source>
        <strain evidence="4">CHK188-16595</strain>
    </source>
</reference>
<keyword evidence="1" id="KW-0328">Glycosyltransferase</keyword>
<comment type="caution">
    <text evidence="4">The sequence shown here is derived from an EMBL/GenBank/DDBJ whole genome shotgun (WGS) entry which is preliminary data.</text>
</comment>
<dbReference type="CDD" id="cd00761">
    <property type="entry name" value="Glyco_tranf_GTA_type"/>
    <property type="match status" value="1"/>
</dbReference>
<dbReference type="GO" id="GO:0016757">
    <property type="term" value="F:glycosyltransferase activity"/>
    <property type="evidence" value="ECO:0007669"/>
    <property type="project" value="UniProtKB-KW"/>
</dbReference>
<evidence type="ECO:0000256" key="2">
    <source>
        <dbReference type="ARBA" id="ARBA00022679"/>
    </source>
</evidence>
<name>A0A9D2MI30_9FIRM</name>
<proteinExistence type="predicted"/>
<reference evidence="4" key="1">
    <citation type="journal article" date="2021" name="PeerJ">
        <title>Extensive microbial diversity within the chicken gut microbiome revealed by metagenomics and culture.</title>
        <authorList>
            <person name="Gilroy R."/>
            <person name="Ravi A."/>
            <person name="Getino M."/>
            <person name="Pursley I."/>
            <person name="Horton D.L."/>
            <person name="Alikhan N.F."/>
            <person name="Baker D."/>
            <person name="Gharbi K."/>
            <person name="Hall N."/>
            <person name="Watson M."/>
            <person name="Adriaenssens E.M."/>
            <person name="Foster-Nyarko E."/>
            <person name="Jarju S."/>
            <person name="Secka A."/>
            <person name="Antonio M."/>
            <person name="Oren A."/>
            <person name="Chaudhuri R.R."/>
            <person name="La Ragione R."/>
            <person name="Hildebrand F."/>
            <person name="Pallen M.J."/>
        </authorList>
    </citation>
    <scope>NUCLEOTIDE SEQUENCE</scope>
    <source>
        <strain evidence="4">CHK188-16595</strain>
    </source>
</reference>
<dbReference type="PANTHER" id="PTHR22916">
    <property type="entry name" value="GLYCOSYLTRANSFERASE"/>
    <property type="match status" value="1"/>
</dbReference>
<protein>
    <submittedName>
        <fullName evidence="4">Glycosyltransferase</fullName>
    </submittedName>
</protein>
<evidence type="ECO:0000256" key="1">
    <source>
        <dbReference type="ARBA" id="ARBA00022676"/>
    </source>
</evidence>
<feature type="domain" description="Glycosyltransferase 2-like" evidence="3">
    <location>
        <begin position="3"/>
        <end position="146"/>
    </location>
</feature>
<accession>A0A9D2MI30</accession>
<evidence type="ECO:0000259" key="3">
    <source>
        <dbReference type="Pfam" id="PF00535"/>
    </source>
</evidence>
<dbReference type="Gene3D" id="3.90.550.10">
    <property type="entry name" value="Spore Coat Polysaccharide Biosynthesis Protein SpsA, Chain A"/>
    <property type="match status" value="1"/>
</dbReference>
<keyword evidence="2" id="KW-0808">Transferase</keyword>
<dbReference type="InterPro" id="IPR001173">
    <property type="entry name" value="Glyco_trans_2-like"/>
</dbReference>
<sequence length="331" mass="38296">MISVIVPIYKVENYIKKCVDSIRHQTYKELEIILVDDGSPDNCPAICDEYAKKDSRIQVIHKQNGGLINARKSGLEIAKGEYIGFVDGDDWIEPEMYELFAQQIKKYSPDMVISDFYYDSGTKPANSEQLFEREYYDKYALENEIYPHMLFSGTYYKFGINPCCWSKVYKKELLKKNLYPVDGRIKMGEDAAFTYPCLLDAESIATVKTPCYHYIINPESMTKSYDKDLKDIIFLPYARIKEKCRESGTDLGAQPDYYLLYLANFLIRNETKSKNPGEGIQKLLANADVRNAAKRIDRSILPFHTKLFAFALKMRSKMLLRSYMTLLKTVV</sequence>
<dbReference type="Pfam" id="PF00535">
    <property type="entry name" value="Glycos_transf_2"/>
    <property type="match status" value="1"/>
</dbReference>
<evidence type="ECO:0000313" key="5">
    <source>
        <dbReference type="Proteomes" id="UP000823877"/>
    </source>
</evidence>
<dbReference type="InterPro" id="IPR029044">
    <property type="entry name" value="Nucleotide-diphossugar_trans"/>
</dbReference>
<dbReference type="PANTHER" id="PTHR22916:SF51">
    <property type="entry name" value="GLYCOSYLTRANSFERASE EPSH-RELATED"/>
    <property type="match status" value="1"/>
</dbReference>
<evidence type="ECO:0000313" key="4">
    <source>
        <dbReference type="EMBL" id="HJB75002.1"/>
    </source>
</evidence>
<organism evidence="4 5">
    <name type="scientific">Candidatus Eubacterium faecale</name>
    <dbReference type="NCBI Taxonomy" id="2838568"/>
    <lineage>
        <taxon>Bacteria</taxon>
        <taxon>Bacillati</taxon>
        <taxon>Bacillota</taxon>
        <taxon>Clostridia</taxon>
        <taxon>Eubacteriales</taxon>
        <taxon>Eubacteriaceae</taxon>
        <taxon>Eubacterium</taxon>
    </lineage>
</organism>
<dbReference type="SUPFAM" id="SSF53448">
    <property type="entry name" value="Nucleotide-diphospho-sugar transferases"/>
    <property type="match status" value="1"/>
</dbReference>
<dbReference type="AlphaFoldDB" id="A0A9D2MI30"/>